<dbReference type="RefSeq" id="WP_166095597.1">
    <property type="nucleotide sequence ID" value="NZ_CP049871.1"/>
</dbReference>
<dbReference type="Pfam" id="PF05036">
    <property type="entry name" value="SPOR"/>
    <property type="match status" value="1"/>
</dbReference>
<evidence type="ECO:0000259" key="3">
    <source>
        <dbReference type="PROSITE" id="PS51724"/>
    </source>
</evidence>
<keyword evidence="2" id="KW-0472">Membrane</keyword>
<dbReference type="Proteomes" id="UP000502502">
    <property type="component" value="Chromosome"/>
</dbReference>
<dbReference type="EMBL" id="CP049871">
    <property type="protein sequence ID" value="QIL03063.1"/>
    <property type="molecule type" value="Genomic_DNA"/>
</dbReference>
<keyword evidence="2" id="KW-1133">Transmembrane helix</keyword>
<evidence type="ECO:0000313" key="5">
    <source>
        <dbReference type="Proteomes" id="UP000502502"/>
    </source>
</evidence>
<feature type="transmembrane region" description="Helical" evidence="2">
    <location>
        <begin position="33"/>
        <end position="54"/>
    </location>
</feature>
<dbReference type="AlphaFoldDB" id="A0A6G7ZQ45"/>
<dbReference type="SUPFAM" id="SSF110997">
    <property type="entry name" value="Sporulation related repeat"/>
    <property type="match status" value="1"/>
</dbReference>
<accession>A0A6G7ZQ45</accession>
<proteinExistence type="predicted"/>
<sequence length="232" mass="23948">MSDSRAVYDEDRLPWLQEVEDEDAPSGVSAGRMLAALVVVLAAAAIVAATFFWIGRKDAGEAGSAPELIEAPSGPYKVKPTDPGGLDVAGDSETAYQTSAGQDFDSQLDTSRLPRQPGSVPAPQSEATPAAEAEKPVPPTPKSEAKPEQPAVSGGGSVIQLGAYKNTAQAQRAWSALTARFPDLGSLSKIVVPYSAGGSSGYRLRAGASSPARAQEMCKALQAAGESCFIAR</sequence>
<keyword evidence="2" id="KW-0812">Transmembrane</keyword>
<gene>
    <name evidence="4" type="ORF">G7078_09930</name>
</gene>
<reference evidence="4 5" key="1">
    <citation type="submission" date="2020-03" db="EMBL/GenBank/DDBJ databases">
        <title>Sphingomonas sp. nov., isolated from fish.</title>
        <authorList>
            <person name="Hyun D.-W."/>
            <person name="Bae J.-W."/>
        </authorList>
    </citation>
    <scope>NUCLEOTIDE SEQUENCE [LARGE SCALE GENOMIC DNA]</scope>
    <source>
        <strain evidence="4 5">HDW15C</strain>
    </source>
</reference>
<keyword evidence="5" id="KW-1185">Reference proteome</keyword>
<dbReference type="InterPro" id="IPR036680">
    <property type="entry name" value="SPOR-like_sf"/>
</dbReference>
<dbReference type="KEGG" id="ssin:G7078_09930"/>
<feature type="region of interest" description="Disordered" evidence="1">
    <location>
        <begin position="65"/>
        <end position="154"/>
    </location>
</feature>
<organism evidence="4 5">
    <name type="scientific">Sphingomonas sinipercae</name>
    <dbReference type="NCBI Taxonomy" id="2714944"/>
    <lineage>
        <taxon>Bacteria</taxon>
        <taxon>Pseudomonadati</taxon>
        <taxon>Pseudomonadota</taxon>
        <taxon>Alphaproteobacteria</taxon>
        <taxon>Sphingomonadales</taxon>
        <taxon>Sphingomonadaceae</taxon>
        <taxon>Sphingomonas</taxon>
    </lineage>
</organism>
<dbReference type="InterPro" id="IPR007730">
    <property type="entry name" value="SPOR-like_dom"/>
</dbReference>
<dbReference type="Gene3D" id="3.30.70.1070">
    <property type="entry name" value="Sporulation related repeat"/>
    <property type="match status" value="1"/>
</dbReference>
<dbReference type="PROSITE" id="PS51724">
    <property type="entry name" value="SPOR"/>
    <property type="match status" value="1"/>
</dbReference>
<dbReference type="GO" id="GO:0042834">
    <property type="term" value="F:peptidoglycan binding"/>
    <property type="evidence" value="ECO:0007669"/>
    <property type="project" value="InterPro"/>
</dbReference>
<protein>
    <recommendedName>
        <fullName evidence="3">SPOR domain-containing protein</fullName>
    </recommendedName>
</protein>
<evidence type="ECO:0000256" key="2">
    <source>
        <dbReference type="SAM" id="Phobius"/>
    </source>
</evidence>
<name>A0A6G7ZQ45_9SPHN</name>
<evidence type="ECO:0000313" key="4">
    <source>
        <dbReference type="EMBL" id="QIL03063.1"/>
    </source>
</evidence>
<feature type="compositionally biased region" description="Polar residues" evidence="1">
    <location>
        <begin position="94"/>
        <end position="110"/>
    </location>
</feature>
<feature type="domain" description="SPOR" evidence="3">
    <location>
        <begin position="151"/>
        <end position="232"/>
    </location>
</feature>
<evidence type="ECO:0000256" key="1">
    <source>
        <dbReference type="SAM" id="MobiDB-lite"/>
    </source>
</evidence>